<evidence type="ECO:0000313" key="2">
    <source>
        <dbReference type="EMBL" id="AEI47014.1"/>
    </source>
</evidence>
<evidence type="ECO:0000313" key="3">
    <source>
        <dbReference type="Proteomes" id="UP000000493"/>
    </source>
</evidence>
<reference evidence="2 3" key="2">
    <citation type="journal article" date="2012" name="Stand. Genomic Sci.">
        <title>Complete genome sequence of the aquatic bacterium Runella slithyformis type strain (LSU 4(T)).</title>
        <authorList>
            <person name="Copeland A."/>
            <person name="Zhang X."/>
            <person name="Misra M."/>
            <person name="Lapidus A."/>
            <person name="Nolan M."/>
            <person name="Lucas S."/>
            <person name="Deshpande S."/>
            <person name="Cheng J.F."/>
            <person name="Tapia R."/>
            <person name="Goodwin L.A."/>
            <person name="Pitluck S."/>
            <person name="Liolios K."/>
            <person name="Pagani I."/>
            <person name="Ivanova N."/>
            <person name="Mikhailova N."/>
            <person name="Pati A."/>
            <person name="Chen A."/>
            <person name="Palaniappan K."/>
            <person name="Land M."/>
            <person name="Hauser L."/>
            <person name="Pan C."/>
            <person name="Jeffries C.D."/>
            <person name="Detter J.C."/>
            <person name="Brambilla E.M."/>
            <person name="Rohde M."/>
            <person name="Djao O.D."/>
            <person name="Goker M."/>
            <person name="Sikorski J."/>
            <person name="Tindall B.J."/>
            <person name="Woyke T."/>
            <person name="Bristow J."/>
            <person name="Eisen J.A."/>
            <person name="Markowitz V."/>
            <person name="Hugenholtz P."/>
            <person name="Kyrpides N.C."/>
            <person name="Klenk H.P."/>
            <person name="Mavromatis K."/>
        </authorList>
    </citation>
    <scope>NUCLEOTIDE SEQUENCE [LARGE SCALE GENOMIC DNA]</scope>
    <source>
        <strain evidence="3">ATCC 29530 / DSM 19594 / LMG 11500 / NCIMB 11436 / LSU 4</strain>
    </source>
</reference>
<keyword evidence="1" id="KW-0472">Membrane</keyword>
<gene>
    <name evidence="2" type="ordered locus">Runsl_0571</name>
</gene>
<sequence length="190" mass="21598">MDTISLFRLKKLTAIGLLLLLLYNMFGLTVAVLFFEDDYQTASPLMDNDEWQTVKMALPALPYNTAWENPEGQDGLIRQGNDFYNIMHQRHDNDTLYVTLKSNQHARDRFFELAEMIQEITDQTADAPESPFSKAIKVLSDLVKVYLPNTSMEWPNALTADLPARSSYATSHHALLQSVQLLHSPPPERG</sequence>
<reference evidence="3" key="1">
    <citation type="submission" date="2011-06" db="EMBL/GenBank/DDBJ databases">
        <title>The complete genome of chromosome of Runella slithyformis DSM 19594.</title>
        <authorList>
            <consortium name="US DOE Joint Genome Institute (JGI-PGF)"/>
            <person name="Lucas S."/>
            <person name="Han J."/>
            <person name="Lapidus A."/>
            <person name="Bruce D."/>
            <person name="Goodwin L."/>
            <person name="Pitluck S."/>
            <person name="Peters L."/>
            <person name="Kyrpides N."/>
            <person name="Mavromatis K."/>
            <person name="Ivanova N."/>
            <person name="Ovchinnikova G."/>
            <person name="Zhang X."/>
            <person name="Misra M."/>
            <person name="Detter J.C."/>
            <person name="Tapia R."/>
            <person name="Han C."/>
            <person name="Land M."/>
            <person name="Hauser L."/>
            <person name="Markowitz V."/>
            <person name="Cheng J.-F."/>
            <person name="Hugenholtz P."/>
            <person name="Woyke T."/>
            <person name="Wu D."/>
            <person name="Tindall B."/>
            <person name="Faehrich R."/>
            <person name="Brambilla E."/>
            <person name="Klenk H.-P."/>
            <person name="Eisen J.A."/>
        </authorList>
    </citation>
    <scope>NUCLEOTIDE SEQUENCE [LARGE SCALE GENOMIC DNA]</scope>
    <source>
        <strain evidence="3">ATCC 29530 / DSM 19594 / LMG 11500 / NCIMB 11436 / LSU 4</strain>
    </source>
</reference>
<dbReference type="AlphaFoldDB" id="A0A7U3ZGW9"/>
<organism evidence="2 3">
    <name type="scientific">Runella slithyformis (strain ATCC 29530 / DSM 19594 / LMG 11500 / NCIMB 11436 / LSU 4)</name>
    <dbReference type="NCBI Taxonomy" id="761193"/>
    <lineage>
        <taxon>Bacteria</taxon>
        <taxon>Pseudomonadati</taxon>
        <taxon>Bacteroidota</taxon>
        <taxon>Cytophagia</taxon>
        <taxon>Cytophagales</taxon>
        <taxon>Spirosomataceae</taxon>
        <taxon>Runella</taxon>
    </lineage>
</organism>
<keyword evidence="1" id="KW-0812">Transmembrane</keyword>
<dbReference type="Proteomes" id="UP000000493">
    <property type="component" value="Chromosome"/>
</dbReference>
<keyword evidence="1" id="KW-1133">Transmembrane helix</keyword>
<evidence type="ECO:0000256" key="1">
    <source>
        <dbReference type="SAM" id="Phobius"/>
    </source>
</evidence>
<dbReference type="EMBL" id="CP002859">
    <property type="protein sequence ID" value="AEI47014.1"/>
    <property type="molecule type" value="Genomic_DNA"/>
</dbReference>
<keyword evidence="3" id="KW-1185">Reference proteome</keyword>
<protein>
    <submittedName>
        <fullName evidence="2">Uncharacterized protein</fullName>
    </submittedName>
</protein>
<dbReference type="KEGG" id="rsi:Runsl_0571"/>
<proteinExistence type="predicted"/>
<feature type="transmembrane region" description="Helical" evidence="1">
    <location>
        <begin position="12"/>
        <end position="35"/>
    </location>
</feature>
<accession>A0A7U3ZGW9</accession>
<name>A0A7U3ZGW9_RUNSL</name>